<feature type="compositionally biased region" description="Pro residues" evidence="1">
    <location>
        <begin position="37"/>
        <end position="55"/>
    </location>
</feature>
<keyword evidence="4" id="KW-1185">Reference proteome</keyword>
<sequence length="609" mass="64637">MARWKWLGGAAIALSATLAFAQDAPESLLPPGFDDPAPAPTPAPRPSAQPVPGAPPVAGGAVVQPLPGSMAPIPGLSDFDFSTVPSAEELEKMSPDELDELLGLRPSNDLPPAARRAMSRVGVIDSTEGGLYSNSLARQPSALVRAILKGLQGPVVSRWGHILLRRALSSRLATPEGMDPVEFAALRAQALNRMGEYAAARALLQDVDSGNWNDAMIGAGLEAYLATTDIIGTCPVVRLKGPERDDPQWTMLRAICNAYAGEGVLAGSQLDRALRTELAPRIDVLLAQRLAGAAGSGRRAVDLEWDDVEELNPWRFALANAVGAEIPENLRVGASPYYERVWAITPMAPLTQRAAVADRAAREGIFSSRAVIDLYSQIYADETITGEAADIATQLREAYVGADPQARLSAMEELWGGDVASDYGRYVLTAYAAARMPASADYADAAPALLASMLAAGLDRDAAAWSRVVEPGSMGWALVTLASVRSNGMASGDAIDSFIDDDDSSDERRSRLLLAGLAGLGRISSGDLGTYSQRVSLNLGRETRWTRTIERAADVDNRALVALLAGLGMQGEGWQRMTPLHLYHTVSALRRVGLEAEARMIAAEAIARG</sequence>
<dbReference type="RefSeq" id="WP_354145331.1">
    <property type="nucleotide sequence ID" value="NZ_JAZDQV010000011.1"/>
</dbReference>
<keyword evidence="2" id="KW-0732">Signal</keyword>
<feature type="region of interest" description="Disordered" evidence="1">
    <location>
        <begin position="25"/>
        <end position="63"/>
    </location>
</feature>
<accession>A0ABU7GGM3</accession>
<gene>
    <name evidence="3" type="ORF">VRS74_11075</name>
</gene>
<comment type="caution">
    <text evidence="3">The sequence shown here is derived from an EMBL/GenBank/DDBJ whole genome shotgun (WGS) entry which is preliminary data.</text>
</comment>
<evidence type="ECO:0000256" key="2">
    <source>
        <dbReference type="SAM" id="SignalP"/>
    </source>
</evidence>
<evidence type="ECO:0000256" key="1">
    <source>
        <dbReference type="SAM" id="MobiDB-lite"/>
    </source>
</evidence>
<feature type="chain" id="PRO_5045058105" evidence="2">
    <location>
        <begin position="22"/>
        <end position="609"/>
    </location>
</feature>
<feature type="signal peptide" evidence="2">
    <location>
        <begin position="1"/>
        <end position="21"/>
    </location>
</feature>
<proteinExistence type="predicted"/>
<protein>
    <submittedName>
        <fullName evidence="3">Uncharacterized protein</fullName>
    </submittedName>
</protein>
<reference evidence="3 4" key="1">
    <citation type="submission" date="2024-01" db="EMBL/GenBank/DDBJ databases">
        <title>The genome sequence of Erythrobacteraceae sp. strain 1XM1-14.</title>
        <authorList>
            <person name="Liu Y."/>
        </authorList>
    </citation>
    <scope>NUCLEOTIDE SEQUENCE [LARGE SCALE GENOMIC DNA]</scope>
    <source>
        <strain evidence="3 4">1XM1-14</strain>
    </source>
</reference>
<evidence type="ECO:0000313" key="4">
    <source>
        <dbReference type="Proteomes" id="UP001343492"/>
    </source>
</evidence>
<dbReference type="EMBL" id="JAZDQV010000011">
    <property type="protein sequence ID" value="MEE1878225.1"/>
    <property type="molecule type" value="Genomic_DNA"/>
</dbReference>
<name>A0ABU7GGM3_9SPHN</name>
<dbReference type="Proteomes" id="UP001343492">
    <property type="component" value="Unassembled WGS sequence"/>
</dbReference>
<organism evidence="3 4">
    <name type="scientific">Altererythrobacter litoralis</name>
    <dbReference type="NCBI Taxonomy" id="3113904"/>
    <lineage>
        <taxon>Bacteria</taxon>
        <taxon>Pseudomonadati</taxon>
        <taxon>Pseudomonadota</taxon>
        <taxon>Alphaproteobacteria</taxon>
        <taxon>Sphingomonadales</taxon>
        <taxon>Erythrobacteraceae</taxon>
        <taxon>Altererythrobacter</taxon>
    </lineage>
</organism>
<evidence type="ECO:0000313" key="3">
    <source>
        <dbReference type="EMBL" id="MEE1878225.1"/>
    </source>
</evidence>